<dbReference type="AlphaFoldDB" id="A0AA39SVR8"/>
<keyword evidence="5" id="KW-1185">Reference proteome</keyword>
<dbReference type="PANTHER" id="PTHR33346">
    <property type="entry name" value="DEHYDRIN XERO 2-RELATED"/>
    <property type="match status" value="1"/>
</dbReference>
<reference evidence="4" key="2">
    <citation type="submission" date="2023-06" db="EMBL/GenBank/DDBJ databases">
        <authorList>
            <person name="Swenson N.G."/>
            <person name="Wegrzyn J.L."/>
            <person name="Mcevoy S.L."/>
        </authorList>
    </citation>
    <scope>NUCLEOTIDE SEQUENCE</scope>
    <source>
        <strain evidence="4">NS2018</strain>
        <tissue evidence="4">Leaf</tissue>
    </source>
</reference>
<evidence type="ECO:0000256" key="1">
    <source>
        <dbReference type="ARBA" id="ARBA00008403"/>
    </source>
</evidence>
<comment type="caution">
    <text evidence="4">The sequence shown here is derived from an EMBL/GenBank/DDBJ whole genome shotgun (WGS) entry which is preliminary data.</text>
</comment>
<gene>
    <name evidence="4" type="ORF">LWI29_031045</name>
</gene>
<feature type="compositionally biased region" description="Polar residues" evidence="3">
    <location>
        <begin position="1"/>
        <end position="15"/>
    </location>
</feature>
<dbReference type="GO" id="GO:0046872">
    <property type="term" value="F:metal ion binding"/>
    <property type="evidence" value="ECO:0007669"/>
    <property type="project" value="UniProtKB-ARBA"/>
</dbReference>
<dbReference type="PROSITE" id="PS00823">
    <property type="entry name" value="DEHYDRIN_2"/>
    <property type="match status" value="1"/>
</dbReference>
<dbReference type="GO" id="GO:0009737">
    <property type="term" value="P:response to abscisic acid"/>
    <property type="evidence" value="ECO:0007669"/>
    <property type="project" value="UniProtKB-ARBA"/>
</dbReference>
<dbReference type="PANTHER" id="PTHR33346:SF42">
    <property type="entry name" value="DEHYDRIN XERO 1"/>
    <property type="match status" value="1"/>
</dbReference>
<reference evidence="4" key="1">
    <citation type="journal article" date="2022" name="Plant J.">
        <title>Strategies of tolerance reflected in two North American maple genomes.</title>
        <authorList>
            <person name="McEvoy S.L."/>
            <person name="Sezen U.U."/>
            <person name="Trouern-Trend A."/>
            <person name="McMahon S.M."/>
            <person name="Schaberg P.G."/>
            <person name="Yang J."/>
            <person name="Wegrzyn J.L."/>
            <person name="Swenson N.G."/>
        </authorList>
    </citation>
    <scope>NUCLEOTIDE SEQUENCE</scope>
    <source>
        <strain evidence="4">NS2018</strain>
    </source>
</reference>
<dbReference type="EMBL" id="JAUESC010000002">
    <property type="protein sequence ID" value="KAK0605821.1"/>
    <property type="molecule type" value="Genomic_DNA"/>
</dbReference>
<proteinExistence type="inferred from homology"/>
<accession>A0AA39SVR8</accession>
<dbReference type="InterPro" id="IPR000167">
    <property type="entry name" value="Dehydrin"/>
</dbReference>
<evidence type="ECO:0000256" key="3">
    <source>
        <dbReference type="SAM" id="MobiDB-lite"/>
    </source>
</evidence>
<feature type="compositionally biased region" description="Low complexity" evidence="3">
    <location>
        <begin position="88"/>
        <end position="97"/>
    </location>
</feature>
<dbReference type="Pfam" id="PF00257">
    <property type="entry name" value="Dehydrin"/>
    <property type="match status" value="1"/>
</dbReference>
<evidence type="ECO:0008006" key="6">
    <source>
        <dbReference type="Google" id="ProtNLM"/>
    </source>
</evidence>
<feature type="region of interest" description="Disordered" evidence="3">
    <location>
        <begin position="1"/>
        <end position="23"/>
    </location>
</feature>
<dbReference type="InterPro" id="IPR030513">
    <property type="entry name" value="Dehydrin_CS"/>
</dbReference>
<dbReference type="GO" id="GO:0009414">
    <property type="term" value="P:response to water deprivation"/>
    <property type="evidence" value="ECO:0007669"/>
    <property type="project" value="UniProtKB-ARBA"/>
</dbReference>
<organism evidence="4 5">
    <name type="scientific">Acer saccharum</name>
    <name type="common">Sugar maple</name>
    <dbReference type="NCBI Taxonomy" id="4024"/>
    <lineage>
        <taxon>Eukaryota</taxon>
        <taxon>Viridiplantae</taxon>
        <taxon>Streptophyta</taxon>
        <taxon>Embryophyta</taxon>
        <taxon>Tracheophyta</taxon>
        <taxon>Spermatophyta</taxon>
        <taxon>Magnoliopsida</taxon>
        <taxon>eudicotyledons</taxon>
        <taxon>Gunneridae</taxon>
        <taxon>Pentapetalae</taxon>
        <taxon>rosids</taxon>
        <taxon>malvids</taxon>
        <taxon>Sapindales</taxon>
        <taxon>Sapindaceae</taxon>
        <taxon>Hippocastanoideae</taxon>
        <taxon>Acereae</taxon>
        <taxon>Acer</taxon>
    </lineage>
</organism>
<comment type="similarity">
    <text evidence="1 2">Belongs to the plant dehydrin family.</text>
</comment>
<protein>
    <recommendedName>
        <fullName evidence="6">Dehydrin</fullName>
    </recommendedName>
</protein>
<sequence>MAHYNQNQRGAVNPQTDKHGNIIHQTGKAGVGEQIKDHIPGMGHTDNRPNHNTGTGATTAHGGAGIGEKIKDAIPCMGHKNDKTQYPGSTTTTTTTTGHGGGGLGEKLPGHHTTGATTTPVGGGFGVPGQGQHLQHGQEKKGIVQKIKEKLPGHRAGY</sequence>
<feature type="region of interest" description="Disordered" evidence="3">
    <location>
        <begin position="42"/>
        <end position="64"/>
    </location>
</feature>
<dbReference type="Proteomes" id="UP001168877">
    <property type="component" value="Unassembled WGS sequence"/>
</dbReference>
<evidence type="ECO:0000256" key="2">
    <source>
        <dbReference type="RuleBase" id="RU003995"/>
    </source>
</evidence>
<name>A0AA39SVR8_ACESA</name>
<feature type="region of interest" description="Disordered" evidence="3">
    <location>
        <begin position="80"/>
        <end position="104"/>
    </location>
</feature>
<evidence type="ECO:0000313" key="4">
    <source>
        <dbReference type="EMBL" id="KAK0605821.1"/>
    </source>
</evidence>
<dbReference type="GO" id="GO:0009409">
    <property type="term" value="P:response to cold"/>
    <property type="evidence" value="ECO:0007669"/>
    <property type="project" value="UniProtKB-ARBA"/>
</dbReference>
<evidence type="ECO:0000313" key="5">
    <source>
        <dbReference type="Proteomes" id="UP001168877"/>
    </source>
</evidence>